<name>A0ABS6XJS0_9SPHN</name>
<dbReference type="PANTHER" id="PTHR36307">
    <property type="entry name" value="FLAGELLA BASAL BODY P-RING FORMATION PROTEIN FLGA"/>
    <property type="match status" value="1"/>
</dbReference>
<evidence type="ECO:0000256" key="2">
    <source>
        <dbReference type="ARBA" id="ARBA00022729"/>
    </source>
</evidence>
<reference evidence="6 7" key="1">
    <citation type="submission" date="2021-07" db="EMBL/GenBank/DDBJ databases">
        <title>Stakelama flava sp. nov., a novel endophytic bacterium isolated from branch of Kandelia candel.</title>
        <authorList>
            <person name="Tuo L."/>
        </authorList>
    </citation>
    <scope>NUCLEOTIDE SEQUENCE [LARGE SCALE GENOMIC DNA]</scope>
    <source>
        <strain evidence="6 7">CBK3Z-3</strain>
    </source>
</reference>
<keyword evidence="6" id="KW-0282">Flagellum</keyword>
<evidence type="ECO:0000313" key="6">
    <source>
        <dbReference type="EMBL" id="MBW4330457.1"/>
    </source>
</evidence>
<comment type="function">
    <text evidence="4">Involved in the assembly process of the P-ring formation. It may associate with FlgF on the rod constituting a structure essential for the P-ring assembly or may act as a modulator protein for the P-ring assembly.</text>
</comment>
<keyword evidence="7" id="KW-1185">Reference proteome</keyword>
<keyword evidence="6" id="KW-0966">Cell projection</keyword>
<evidence type="ECO:0000256" key="1">
    <source>
        <dbReference type="ARBA" id="ARBA00004418"/>
    </source>
</evidence>
<dbReference type="PANTHER" id="PTHR36307:SF1">
    <property type="entry name" value="FLAGELLA BASAL BODY P-RING FORMATION PROTEIN FLGA"/>
    <property type="match status" value="1"/>
</dbReference>
<evidence type="ECO:0000259" key="5">
    <source>
        <dbReference type="SMART" id="SM00858"/>
    </source>
</evidence>
<dbReference type="Proteomes" id="UP001197214">
    <property type="component" value="Unassembled WGS sequence"/>
</dbReference>
<keyword evidence="2 4" id="KW-0732">Signal</keyword>
<dbReference type="RefSeq" id="WP_219237564.1">
    <property type="nucleotide sequence ID" value="NZ_JAHWZX010000004.1"/>
</dbReference>
<feature type="chain" id="PRO_5044966968" description="Flagella basal body P-ring formation protein FlgA" evidence="4">
    <location>
        <begin position="22"/>
        <end position="149"/>
    </location>
</feature>
<dbReference type="Pfam" id="PF13144">
    <property type="entry name" value="ChapFlgA"/>
    <property type="match status" value="1"/>
</dbReference>
<organism evidence="6 7">
    <name type="scientific">Stakelama flava</name>
    <dbReference type="NCBI Taxonomy" id="2860338"/>
    <lineage>
        <taxon>Bacteria</taxon>
        <taxon>Pseudomonadati</taxon>
        <taxon>Pseudomonadota</taxon>
        <taxon>Alphaproteobacteria</taxon>
        <taxon>Sphingomonadales</taxon>
        <taxon>Sphingomonadaceae</taxon>
        <taxon>Stakelama</taxon>
    </lineage>
</organism>
<protein>
    <recommendedName>
        <fullName evidence="4">Flagella basal body P-ring formation protein FlgA</fullName>
    </recommendedName>
</protein>
<dbReference type="InterPro" id="IPR013974">
    <property type="entry name" value="SAF"/>
</dbReference>
<dbReference type="NCBIfam" id="TIGR03170">
    <property type="entry name" value="flgA_cterm"/>
    <property type="match status" value="1"/>
</dbReference>
<gene>
    <name evidence="6" type="primary">flgA</name>
    <name evidence="6" type="ORF">KY084_06160</name>
</gene>
<evidence type="ECO:0000256" key="3">
    <source>
        <dbReference type="ARBA" id="ARBA00022764"/>
    </source>
</evidence>
<dbReference type="CDD" id="cd11614">
    <property type="entry name" value="SAF_CpaB_FlgA_like"/>
    <property type="match status" value="1"/>
</dbReference>
<evidence type="ECO:0000256" key="4">
    <source>
        <dbReference type="RuleBase" id="RU362063"/>
    </source>
</evidence>
<dbReference type="SMART" id="SM00858">
    <property type="entry name" value="SAF"/>
    <property type="match status" value="1"/>
</dbReference>
<proteinExistence type="inferred from homology"/>
<sequence>MIRAAVMALALFAPFATPAIAAPETAEVAVLANPVMRGDLLNAGDFVVEERPVSASRGALDIQSASGMEAKRSLGPGSIVRVTDIVTPRLVHRGEPVLIVVKRAGLVITGRGRALGSAGAGEAVRVVADATNRTLDGTVGPDGSVLVGG</sequence>
<dbReference type="EMBL" id="JAHWZX010000004">
    <property type="protein sequence ID" value="MBW4330457.1"/>
    <property type="molecule type" value="Genomic_DNA"/>
</dbReference>
<keyword evidence="4" id="KW-1005">Bacterial flagellum biogenesis</keyword>
<comment type="subcellular location">
    <subcellularLocation>
        <location evidence="1 4">Periplasm</location>
    </subcellularLocation>
</comment>
<keyword evidence="6" id="KW-0969">Cilium</keyword>
<dbReference type="InterPro" id="IPR039246">
    <property type="entry name" value="Flagellar_FlgA"/>
</dbReference>
<dbReference type="InterPro" id="IPR017585">
    <property type="entry name" value="SAF_FlgA"/>
</dbReference>
<comment type="similarity">
    <text evidence="4">Belongs to the FlgA family.</text>
</comment>
<comment type="caution">
    <text evidence="6">The sequence shown here is derived from an EMBL/GenBank/DDBJ whole genome shotgun (WGS) entry which is preliminary data.</text>
</comment>
<keyword evidence="3 4" id="KW-0574">Periplasm</keyword>
<feature type="signal peptide" evidence="4">
    <location>
        <begin position="1"/>
        <end position="21"/>
    </location>
</feature>
<feature type="domain" description="SAF" evidence="5">
    <location>
        <begin position="26"/>
        <end position="86"/>
    </location>
</feature>
<evidence type="ECO:0000313" key="7">
    <source>
        <dbReference type="Proteomes" id="UP001197214"/>
    </source>
</evidence>
<accession>A0ABS6XJS0</accession>